<feature type="domain" description="SpoVT-AbrB" evidence="1">
    <location>
        <begin position="11"/>
        <end position="57"/>
    </location>
</feature>
<dbReference type="SUPFAM" id="SSF89447">
    <property type="entry name" value="AbrB/MazE/MraZ-like"/>
    <property type="match status" value="1"/>
</dbReference>
<accession>A0A1I6NZI3</accession>
<dbReference type="Gene3D" id="2.10.260.10">
    <property type="match status" value="1"/>
</dbReference>
<gene>
    <name evidence="2" type="ORF">SAMN04488556_0219</name>
</gene>
<dbReference type="EMBL" id="FOZS01000001">
    <property type="protein sequence ID" value="SFS33260.1"/>
    <property type="molecule type" value="Genomic_DNA"/>
</dbReference>
<reference evidence="3" key="1">
    <citation type="submission" date="2016-10" db="EMBL/GenBank/DDBJ databases">
        <authorList>
            <person name="Varghese N."/>
            <person name="Submissions S."/>
        </authorList>
    </citation>
    <scope>NUCLEOTIDE SEQUENCE [LARGE SCALE GENOMIC DNA]</scope>
    <source>
        <strain evidence="3">DSM 22427</strain>
    </source>
</reference>
<dbReference type="InterPro" id="IPR007159">
    <property type="entry name" value="SpoVT-AbrB_dom"/>
</dbReference>
<dbReference type="Proteomes" id="UP000199199">
    <property type="component" value="Unassembled WGS sequence"/>
</dbReference>
<keyword evidence="3" id="KW-1185">Reference proteome</keyword>
<proteinExistence type="predicted"/>
<dbReference type="RefSeq" id="WP_092900432.1">
    <property type="nucleotide sequence ID" value="NZ_FOZS01000001.1"/>
</dbReference>
<dbReference type="SMART" id="SM00966">
    <property type="entry name" value="SpoVT_AbrB"/>
    <property type="match status" value="1"/>
</dbReference>
<dbReference type="NCBIfam" id="TIGR01439">
    <property type="entry name" value="lp_hng_hel_AbrB"/>
    <property type="match status" value="1"/>
</dbReference>
<dbReference type="AlphaFoldDB" id="A0A1I6NZI3"/>
<organism evidence="2 3">
    <name type="scientific">Halostagnicola kamekurae</name>
    <dbReference type="NCBI Taxonomy" id="619731"/>
    <lineage>
        <taxon>Archaea</taxon>
        <taxon>Methanobacteriati</taxon>
        <taxon>Methanobacteriota</taxon>
        <taxon>Stenosarchaea group</taxon>
        <taxon>Halobacteria</taxon>
        <taxon>Halobacteriales</taxon>
        <taxon>Natrialbaceae</taxon>
        <taxon>Halostagnicola</taxon>
    </lineage>
</organism>
<evidence type="ECO:0000313" key="3">
    <source>
        <dbReference type="Proteomes" id="UP000199199"/>
    </source>
</evidence>
<dbReference type="InterPro" id="IPR037914">
    <property type="entry name" value="SpoVT-AbrB_sf"/>
</dbReference>
<evidence type="ECO:0000259" key="1">
    <source>
        <dbReference type="PROSITE" id="PS51740"/>
    </source>
</evidence>
<name>A0A1I6NZI3_9EURY</name>
<protein>
    <submittedName>
        <fullName evidence="2">Looped-hinge helix DNA binding domain-containing protein, AbrB family</fullName>
    </submittedName>
</protein>
<dbReference type="PROSITE" id="PS51740">
    <property type="entry name" value="SPOVT_ABRB"/>
    <property type="match status" value="1"/>
</dbReference>
<dbReference type="GO" id="GO:0003677">
    <property type="term" value="F:DNA binding"/>
    <property type="evidence" value="ECO:0007669"/>
    <property type="project" value="InterPro"/>
</dbReference>
<evidence type="ECO:0000313" key="2">
    <source>
        <dbReference type="EMBL" id="SFS33260.1"/>
    </source>
</evidence>
<dbReference type="Pfam" id="PF04014">
    <property type="entry name" value="MazE_antitoxin"/>
    <property type="match status" value="1"/>
</dbReference>
<sequence>MTSDTNSTDGEAIVPVTEDGRVTIPNRIRERHGISAPGRVAFVEKEDKELVVRPIGSMREFRGLERVEDEERPATAILRELRTREACDETES</sequence>
<dbReference type="OrthoDB" id="30861at2157"/>